<organism evidence="12 13">
    <name type="scientific">Paraphotobacterium marinum</name>
    <dbReference type="NCBI Taxonomy" id="1755811"/>
    <lineage>
        <taxon>Bacteria</taxon>
        <taxon>Pseudomonadati</taxon>
        <taxon>Pseudomonadota</taxon>
        <taxon>Gammaproteobacteria</taxon>
        <taxon>Vibrionales</taxon>
        <taxon>Vibrionaceae</taxon>
        <taxon>Paraphotobacterium</taxon>
    </lineage>
</organism>
<evidence type="ECO:0000256" key="2">
    <source>
        <dbReference type="ARBA" id="ARBA00022729"/>
    </source>
</evidence>
<dbReference type="Pfam" id="PF01476">
    <property type="entry name" value="LysM"/>
    <property type="match status" value="5"/>
</dbReference>
<feature type="domain" description="LysM" evidence="11">
    <location>
        <begin position="423"/>
        <end position="467"/>
    </location>
</feature>
<dbReference type="GO" id="GO:0008360">
    <property type="term" value="P:regulation of cell shape"/>
    <property type="evidence" value="ECO:0007669"/>
    <property type="project" value="UniProtKB-KW"/>
</dbReference>
<keyword evidence="13" id="KW-1185">Reference proteome</keyword>
<feature type="domain" description="LysM" evidence="11">
    <location>
        <begin position="301"/>
        <end position="345"/>
    </location>
</feature>
<dbReference type="PROSITE" id="PS51782">
    <property type="entry name" value="LYSM"/>
    <property type="match status" value="5"/>
</dbReference>
<dbReference type="GO" id="GO:0008932">
    <property type="term" value="F:lytic endotransglycosylase activity"/>
    <property type="evidence" value="ECO:0007669"/>
    <property type="project" value="TreeGrafter"/>
</dbReference>
<dbReference type="OrthoDB" id="5688590at2"/>
<name>A0A220VHX6_9GAMM</name>
<evidence type="ECO:0000256" key="5">
    <source>
        <dbReference type="ARBA" id="ARBA00022984"/>
    </source>
</evidence>
<dbReference type="InterPro" id="IPR018392">
    <property type="entry name" value="LysM"/>
</dbReference>
<dbReference type="InterPro" id="IPR018044">
    <property type="entry name" value="Peptidase_S11"/>
</dbReference>
<keyword evidence="6" id="KW-0961">Cell wall biogenesis/degradation</keyword>
<feature type="signal peptide" evidence="10">
    <location>
        <begin position="1"/>
        <end position="19"/>
    </location>
</feature>
<keyword evidence="5" id="KW-0573">Peptidoglycan synthesis</keyword>
<feature type="domain" description="LysM" evidence="11">
    <location>
        <begin position="486"/>
        <end position="530"/>
    </location>
</feature>
<evidence type="ECO:0000313" key="13">
    <source>
        <dbReference type="Proteomes" id="UP000242175"/>
    </source>
</evidence>
<sequence>MKQVIVFFLVLLISFSSFSATKGSLTPIQTASVSMYVGDFYTGKPYYKKNASTIMPIASITKLMTAMVVLDAKQSLNQYLTYTRYDFQNYMYKYKVTRIKIGSKLTRRDSIRFALMSSSNYAASTLASNYPGGYNKFIQAMNRKARSLKMYNTHFVDANGLHPNNVSTTEDLVKLVRAAYNYKIIRQDTTTATDTIYFKHPRYKLAMVNTNQMVRSSKWDVLLSKTGSLRIAGHSLAMVLNIDGKRVIMVILDNHRKSSNYADASRIKEWLATGKKSTIPLSVKRYQNKKFSMLSDSTYTFPYSVKRGDSVHSIANHYNITPNAIIKENKLNPRKGLRVGQKLLVTVDRNQPDRNPIFFNHSYYTVKKGDSLTLIAKKLNITVSQLLKANNLSISSNIHPGQKLLIKKPKMQKITQKTKPKSQTYKVKSGDNLFDISKQVGVSINNLIKYNNLNNNGDIYPGETLKLDNTTKTKVVNSKEAQNTQKVYTVQSGDSLYQIASQLKTDVEKIISENNFRNGHIIHPGDKIIIPKIEEQHKEIIKPKVKKSFVITYKVKRGDTLSSIASRFKVSIKEIKVWNNLNINKTIHPGQQIQLKVNYN</sequence>
<reference evidence="12 13" key="1">
    <citation type="journal article" date="2016" name="Int. J. Syst. Evol. Microbiol.">
        <title>Paraphotobacterium marinum gen. nov., sp. nov., a member of the family Vibrionaceae, isolated from surface seawater.</title>
        <authorList>
            <person name="Huang Z."/>
            <person name="Dong C."/>
            <person name="Shao Z."/>
        </authorList>
    </citation>
    <scope>NUCLEOTIDE SEQUENCE [LARGE SCALE GENOMIC DNA]</scope>
    <source>
        <strain evidence="12 13">NSCS20N07D</strain>
    </source>
</reference>
<evidence type="ECO:0000313" key="12">
    <source>
        <dbReference type="EMBL" id="ASK79792.1"/>
    </source>
</evidence>
<dbReference type="InterPro" id="IPR001967">
    <property type="entry name" value="Peptidase_S11_N"/>
</dbReference>
<dbReference type="GO" id="GO:0009002">
    <property type="term" value="F:serine-type D-Ala-D-Ala carboxypeptidase activity"/>
    <property type="evidence" value="ECO:0007669"/>
    <property type="project" value="InterPro"/>
</dbReference>
<evidence type="ECO:0000259" key="11">
    <source>
        <dbReference type="PROSITE" id="PS51782"/>
    </source>
</evidence>
<dbReference type="Pfam" id="PF00768">
    <property type="entry name" value="Peptidase_S11"/>
    <property type="match status" value="1"/>
</dbReference>
<feature type="active site" evidence="7">
    <location>
        <position position="118"/>
    </location>
</feature>
<evidence type="ECO:0000256" key="8">
    <source>
        <dbReference type="PIRSR" id="PIRSR618044-2"/>
    </source>
</evidence>
<dbReference type="Proteomes" id="UP000242175">
    <property type="component" value="Chromosome small"/>
</dbReference>
<dbReference type="PANTHER" id="PTHR33734:SF22">
    <property type="entry name" value="MEMBRANE-BOUND LYTIC MUREIN TRANSGLYCOSYLASE D"/>
    <property type="match status" value="1"/>
</dbReference>
<gene>
    <name evidence="12" type="ORF">CF386_12175</name>
</gene>
<feature type="active site" description="Proton acceptor" evidence="7">
    <location>
        <position position="62"/>
    </location>
</feature>
<comment type="similarity">
    <text evidence="1 9">Belongs to the peptidase S11 family.</text>
</comment>
<dbReference type="SUPFAM" id="SSF54106">
    <property type="entry name" value="LysM domain"/>
    <property type="match status" value="5"/>
</dbReference>
<evidence type="ECO:0000256" key="9">
    <source>
        <dbReference type="RuleBase" id="RU004016"/>
    </source>
</evidence>
<dbReference type="InterPro" id="IPR012338">
    <property type="entry name" value="Beta-lactam/transpept-like"/>
</dbReference>
<proteinExistence type="inferred from homology"/>
<feature type="domain" description="LysM" evidence="11">
    <location>
        <begin position="551"/>
        <end position="595"/>
    </location>
</feature>
<dbReference type="SUPFAM" id="SSF56601">
    <property type="entry name" value="beta-lactamase/transpeptidase-like"/>
    <property type="match status" value="1"/>
</dbReference>
<evidence type="ECO:0000256" key="6">
    <source>
        <dbReference type="ARBA" id="ARBA00023316"/>
    </source>
</evidence>
<dbReference type="GO" id="GO:0071555">
    <property type="term" value="P:cell wall organization"/>
    <property type="evidence" value="ECO:0007669"/>
    <property type="project" value="UniProtKB-KW"/>
</dbReference>
<feature type="binding site" evidence="8">
    <location>
        <position position="225"/>
    </location>
    <ligand>
        <name>substrate</name>
    </ligand>
</feature>
<keyword evidence="4" id="KW-0133">Cell shape</keyword>
<evidence type="ECO:0000256" key="4">
    <source>
        <dbReference type="ARBA" id="ARBA00022960"/>
    </source>
</evidence>
<keyword evidence="2 10" id="KW-0732">Signal</keyword>
<dbReference type="EMBL" id="CP022356">
    <property type="protein sequence ID" value="ASK79792.1"/>
    <property type="molecule type" value="Genomic_DNA"/>
</dbReference>
<dbReference type="Gene3D" id="3.10.350.10">
    <property type="entry name" value="LysM domain"/>
    <property type="match status" value="5"/>
</dbReference>
<dbReference type="PANTHER" id="PTHR33734">
    <property type="entry name" value="LYSM DOMAIN-CONTAINING GPI-ANCHORED PROTEIN 2"/>
    <property type="match status" value="1"/>
</dbReference>
<dbReference type="SMART" id="SM00257">
    <property type="entry name" value="LysM"/>
    <property type="match status" value="5"/>
</dbReference>
<feature type="chain" id="PRO_5012262291" description="LysM domain-containing protein" evidence="10">
    <location>
        <begin position="20"/>
        <end position="600"/>
    </location>
</feature>
<dbReference type="CDD" id="cd00118">
    <property type="entry name" value="LysM"/>
    <property type="match status" value="5"/>
</dbReference>
<dbReference type="GO" id="GO:0009252">
    <property type="term" value="P:peptidoglycan biosynthetic process"/>
    <property type="evidence" value="ECO:0007669"/>
    <property type="project" value="UniProtKB-KW"/>
</dbReference>
<keyword evidence="3" id="KW-0378">Hydrolase</keyword>
<dbReference type="KEGG" id="pmai:CF386_12175"/>
<dbReference type="PRINTS" id="PR00725">
    <property type="entry name" value="DADACBPTASE1"/>
</dbReference>
<feature type="active site" description="Acyl-ester intermediate" evidence="7">
    <location>
        <position position="59"/>
    </location>
</feature>
<evidence type="ECO:0000256" key="7">
    <source>
        <dbReference type="PIRSR" id="PIRSR618044-1"/>
    </source>
</evidence>
<dbReference type="AlphaFoldDB" id="A0A220VHX6"/>
<dbReference type="RefSeq" id="WP_089074700.1">
    <property type="nucleotide sequence ID" value="NZ_CBCSAM010000003.1"/>
</dbReference>
<dbReference type="GO" id="GO:0006508">
    <property type="term" value="P:proteolysis"/>
    <property type="evidence" value="ECO:0007669"/>
    <property type="project" value="InterPro"/>
</dbReference>
<feature type="domain" description="LysM" evidence="11">
    <location>
        <begin position="362"/>
        <end position="406"/>
    </location>
</feature>
<evidence type="ECO:0000256" key="10">
    <source>
        <dbReference type="SAM" id="SignalP"/>
    </source>
</evidence>
<accession>A0A220VHX6</accession>
<dbReference type="Gene3D" id="3.40.710.10">
    <property type="entry name" value="DD-peptidase/beta-lactamase superfamily"/>
    <property type="match status" value="1"/>
</dbReference>
<evidence type="ECO:0000256" key="3">
    <source>
        <dbReference type="ARBA" id="ARBA00022801"/>
    </source>
</evidence>
<evidence type="ECO:0000256" key="1">
    <source>
        <dbReference type="ARBA" id="ARBA00007164"/>
    </source>
</evidence>
<protein>
    <recommendedName>
        <fullName evidence="11">LysM domain-containing protein</fullName>
    </recommendedName>
</protein>
<dbReference type="InterPro" id="IPR036779">
    <property type="entry name" value="LysM_dom_sf"/>
</dbReference>